<dbReference type="RefSeq" id="WP_151966487.1">
    <property type="nucleotide sequence ID" value="NZ_AP019860.1"/>
</dbReference>
<dbReference type="AlphaFoldDB" id="A0A5S9F164"/>
<gene>
    <name evidence="2" type="ORF">UABAM_00579</name>
</gene>
<dbReference type="InterPro" id="IPR019734">
    <property type="entry name" value="TPR_rpt"/>
</dbReference>
<dbReference type="Gene3D" id="1.25.40.10">
    <property type="entry name" value="Tetratricopeptide repeat domain"/>
    <property type="match status" value="1"/>
</dbReference>
<dbReference type="OrthoDB" id="6348659at2"/>
<organism evidence="2 3">
    <name type="scientific">Uabimicrobium amorphum</name>
    <dbReference type="NCBI Taxonomy" id="2596890"/>
    <lineage>
        <taxon>Bacteria</taxon>
        <taxon>Pseudomonadati</taxon>
        <taxon>Planctomycetota</taxon>
        <taxon>Candidatus Uabimicrobiia</taxon>
        <taxon>Candidatus Uabimicrobiales</taxon>
        <taxon>Candidatus Uabimicrobiaceae</taxon>
        <taxon>Candidatus Uabimicrobium</taxon>
    </lineage>
</organism>
<evidence type="ECO:0000256" key="1">
    <source>
        <dbReference type="SAM" id="MobiDB-lite"/>
    </source>
</evidence>
<keyword evidence="3" id="KW-1185">Reference proteome</keyword>
<evidence type="ECO:0008006" key="4">
    <source>
        <dbReference type="Google" id="ProtNLM"/>
    </source>
</evidence>
<dbReference type="SUPFAM" id="SSF48452">
    <property type="entry name" value="TPR-like"/>
    <property type="match status" value="1"/>
</dbReference>
<dbReference type="EMBL" id="AP019860">
    <property type="protein sequence ID" value="BBM82236.1"/>
    <property type="molecule type" value="Genomic_DNA"/>
</dbReference>
<name>A0A5S9F164_UABAM</name>
<dbReference type="InterPro" id="IPR011990">
    <property type="entry name" value="TPR-like_helical_dom_sf"/>
</dbReference>
<feature type="compositionally biased region" description="Low complexity" evidence="1">
    <location>
        <begin position="39"/>
        <end position="50"/>
    </location>
</feature>
<accession>A0A5S9F164</accession>
<feature type="region of interest" description="Disordered" evidence="1">
    <location>
        <begin position="32"/>
        <end position="57"/>
    </location>
</feature>
<evidence type="ECO:0000313" key="3">
    <source>
        <dbReference type="Proteomes" id="UP000326354"/>
    </source>
</evidence>
<dbReference type="Proteomes" id="UP000326354">
    <property type="component" value="Chromosome"/>
</dbReference>
<reference evidence="2 3" key="1">
    <citation type="submission" date="2019-08" db="EMBL/GenBank/DDBJ databases">
        <title>Complete genome sequence of Candidatus Uab amorphum.</title>
        <authorList>
            <person name="Shiratori T."/>
            <person name="Suzuki S."/>
            <person name="Kakizawa Y."/>
            <person name="Ishida K."/>
        </authorList>
    </citation>
    <scope>NUCLEOTIDE SEQUENCE [LARGE SCALE GENOMIC DNA]</scope>
    <source>
        <strain evidence="2 3">SRT547</strain>
    </source>
</reference>
<sequence>MQKFFIILLTVTITSIYAQNIDVEEPNIQNREQQDEQNMESQENQQQQNIEDPDASQQSVDTILEEAIIALEDSQYPQALSLVETVLQQEPDSGVALFLKGMIFIRTNKVDEGLKLLQKGKELGADLSIYQLEVGRAYFLKRMYPRAIAALSTFEEENPGDSEAITLLGYSYFFVKQFKNAQKYLRIALERDAADTDAIHYCLALCAIQLKQRKEMVKRIDETIKDKHKSWFRKSALELRDLAEDYKIAEAEKPWWIQAQIGGGYDSNPRAFGDEIPVDVDQRYDFFVSYFLRGEYHTKVGLGSEVYIKGSVFGRKYLELADEIDQLALESEVGFRHAFNDYLNIKTGIRNQYFLIDYDPFANDLDLFADLTIFQNEWIFTEIGYTLEYRWFLDDVNDDEDELGGFYHFFRIAQSFYIKPAKATFKVGYNHLLTSTEGENFDRNEGAAYVSLSGYILKDNYYGVRLEYRYRDFQNVNSIDGDERGDHVYFTQVFFAHKIMDSLSLFFTYTYERNDSNLADFDYSRQVFTAGFIASY</sequence>
<dbReference type="KEGG" id="uam:UABAM_00579"/>
<protein>
    <recommendedName>
        <fullName evidence="4">Tetratricopeptide repeat protein</fullName>
    </recommendedName>
</protein>
<proteinExistence type="predicted"/>
<dbReference type="SMART" id="SM00028">
    <property type="entry name" value="TPR"/>
    <property type="match status" value="4"/>
</dbReference>
<dbReference type="Pfam" id="PF14559">
    <property type="entry name" value="TPR_19"/>
    <property type="match status" value="1"/>
</dbReference>
<evidence type="ECO:0000313" key="2">
    <source>
        <dbReference type="EMBL" id="BBM82236.1"/>
    </source>
</evidence>